<dbReference type="EMBL" id="CP109106">
    <property type="protein sequence ID" value="WSB70486.1"/>
    <property type="molecule type" value="Genomic_DNA"/>
</dbReference>
<evidence type="ECO:0008006" key="3">
    <source>
        <dbReference type="Google" id="ProtNLM"/>
    </source>
</evidence>
<keyword evidence="2" id="KW-1185">Reference proteome</keyword>
<organism evidence="1 2">
    <name type="scientific">Streptomyces decoyicus</name>
    <dbReference type="NCBI Taxonomy" id="249567"/>
    <lineage>
        <taxon>Bacteria</taxon>
        <taxon>Bacillati</taxon>
        <taxon>Actinomycetota</taxon>
        <taxon>Actinomycetes</taxon>
        <taxon>Kitasatosporales</taxon>
        <taxon>Streptomycetaceae</taxon>
        <taxon>Streptomyces</taxon>
    </lineage>
</organism>
<accession>A0ABZ1FJB9</accession>
<protein>
    <recommendedName>
        <fullName evidence="3">Transposase</fullName>
    </recommendedName>
</protein>
<name>A0ABZ1FJB9_9ACTN</name>
<reference evidence="1 2" key="1">
    <citation type="submission" date="2022-10" db="EMBL/GenBank/DDBJ databases">
        <title>The complete genomes of actinobacterial strains from the NBC collection.</title>
        <authorList>
            <person name="Joergensen T.S."/>
            <person name="Alvarez Arevalo M."/>
            <person name="Sterndorff E.B."/>
            <person name="Faurdal D."/>
            <person name="Vuksanovic O."/>
            <person name="Mourched A.-S."/>
            <person name="Charusanti P."/>
            <person name="Shaw S."/>
            <person name="Blin K."/>
            <person name="Weber T."/>
        </authorList>
    </citation>
    <scope>NUCLEOTIDE SEQUENCE [LARGE SCALE GENOMIC DNA]</scope>
    <source>
        <strain evidence="1 2">NBC 01774</strain>
    </source>
</reference>
<dbReference type="RefSeq" id="WP_326620042.1">
    <property type="nucleotide sequence ID" value="NZ_CP109106.1"/>
</dbReference>
<proteinExistence type="predicted"/>
<evidence type="ECO:0000313" key="2">
    <source>
        <dbReference type="Proteomes" id="UP001344251"/>
    </source>
</evidence>
<gene>
    <name evidence="1" type="ORF">OG863_22435</name>
</gene>
<evidence type="ECO:0000313" key="1">
    <source>
        <dbReference type="EMBL" id="WSB70486.1"/>
    </source>
</evidence>
<dbReference type="Proteomes" id="UP001344251">
    <property type="component" value="Chromosome"/>
</dbReference>
<sequence length="69" mass="7970">MKNLHSALPNQGWKVMKYGKDSSRNRNLEIMAVHVKTHTQLEATWLKGLDDHTPLLEITLHSRCFTEQA</sequence>